<sequence length="673" mass="77722">MHSSRIPIIHNFGIVSKKIADTLIEEFEEKEDTYRIPSPSPNMPSSPRLKGTPTNPFQHTPIKRDKYVELIPSKFIQDYNKSLDEIEKTPSKHNLHRKLEDALRITERKLNTNHYTENTQIGEHWKDLLFMYQCQGPLQIRSLAALLNSLTSQPLLNSPHHLFTVLHMTPLELRDLLSPIEKDVTSRFDSPNNFKQSNNLLKTIYLSQILQTGYSRLYLHYILGRLENYENLALVITVLQSSLTSELLTLSESSHFVWLCIKHAISVLSYLSINIDIDSTIDPLAANHDPPIFSLNMSLDEKSIGDSAKTDSIDSSDQLSPEIFHTLDIWHKIAFCHSQNLKNCILRFIKCYISNQQSQSIFEFTFMLDILSLMALNNSQIAEILFLLPILHAYSTNTDRTFKTEQEFIINWSSYSEMLDKIVGFYNENLFTFQWEIEYICYYIHSMTKLCLQTKISYIRRLCLTGKISNIKSNYHFQLGLIDLSSYRDDASIDISTKIRYLAVKGIKDLLTSYNNQISTELAPLGIREITLHICRHCLESENCQSINFLLNHYRPCTSILLTSSKEFLQTTLMIIHNSFMKLSNSVTNPSKSMTSSLSSMSKSSKRFDKNLLSFHSLPKTPSKETKNKIHIEAIRNNPHSNTSSVRNELKMRNISYEVWKKKCEQNSENLDD</sequence>
<gene>
    <name evidence="2" type="ORF">LOD99_13449</name>
</gene>
<protein>
    <submittedName>
        <fullName evidence="2">Uncharacterized protein</fullName>
    </submittedName>
</protein>
<dbReference type="AlphaFoldDB" id="A0AAV7KKW2"/>
<comment type="caution">
    <text evidence="2">The sequence shown here is derived from an EMBL/GenBank/DDBJ whole genome shotgun (WGS) entry which is preliminary data.</text>
</comment>
<evidence type="ECO:0000256" key="1">
    <source>
        <dbReference type="SAM" id="MobiDB-lite"/>
    </source>
</evidence>
<evidence type="ECO:0000313" key="2">
    <source>
        <dbReference type="EMBL" id="KAI6661576.1"/>
    </source>
</evidence>
<keyword evidence="3" id="KW-1185">Reference proteome</keyword>
<name>A0AAV7KKW2_9METZ</name>
<feature type="region of interest" description="Disordered" evidence="1">
    <location>
        <begin position="31"/>
        <end position="58"/>
    </location>
</feature>
<reference evidence="2 3" key="1">
    <citation type="journal article" date="2023" name="BMC Biol.">
        <title>The compact genome of the sponge Oopsacas minuta (Hexactinellida) is lacking key metazoan core genes.</title>
        <authorList>
            <person name="Santini S."/>
            <person name="Schenkelaars Q."/>
            <person name="Jourda C."/>
            <person name="Duchesne M."/>
            <person name="Belahbib H."/>
            <person name="Rocher C."/>
            <person name="Selva M."/>
            <person name="Riesgo A."/>
            <person name="Vervoort M."/>
            <person name="Leys S.P."/>
            <person name="Kodjabachian L."/>
            <person name="Le Bivic A."/>
            <person name="Borchiellini C."/>
            <person name="Claverie J.M."/>
            <person name="Renard E."/>
        </authorList>
    </citation>
    <scope>NUCLEOTIDE SEQUENCE [LARGE SCALE GENOMIC DNA]</scope>
    <source>
        <strain evidence="2">SPO-2</strain>
    </source>
</reference>
<dbReference type="EMBL" id="JAKMXF010000011">
    <property type="protein sequence ID" value="KAI6661576.1"/>
    <property type="molecule type" value="Genomic_DNA"/>
</dbReference>
<evidence type="ECO:0000313" key="3">
    <source>
        <dbReference type="Proteomes" id="UP001165289"/>
    </source>
</evidence>
<organism evidence="2 3">
    <name type="scientific">Oopsacas minuta</name>
    <dbReference type="NCBI Taxonomy" id="111878"/>
    <lineage>
        <taxon>Eukaryota</taxon>
        <taxon>Metazoa</taxon>
        <taxon>Porifera</taxon>
        <taxon>Hexactinellida</taxon>
        <taxon>Hexasterophora</taxon>
        <taxon>Lyssacinosida</taxon>
        <taxon>Leucopsacidae</taxon>
        <taxon>Oopsacas</taxon>
    </lineage>
</organism>
<proteinExistence type="predicted"/>
<dbReference type="Proteomes" id="UP001165289">
    <property type="component" value="Unassembled WGS sequence"/>
</dbReference>
<accession>A0AAV7KKW2</accession>